<dbReference type="EMBL" id="KF686739">
    <property type="protein sequence ID" value="AGW47695.1"/>
    <property type="molecule type" value="Genomic_DNA"/>
</dbReference>
<evidence type="ECO:0000259" key="1">
    <source>
        <dbReference type="SMART" id="SM00256"/>
    </source>
</evidence>
<organism evidence="2">
    <name type="scientific">Hordeum vulgare subsp. vulgare</name>
    <name type="common">Domesticated barley</name>
    <dbReference type="NCBI Taxonomy" id="112509"/>
    <lineage>
        <taxon>Eukaryota</taxon>
        <taxon>Viridiplantae</taxon>
        <taxon>Streptophyta</taxon>
        <taxon>Embryophyta</taxon>
        <taxon>Tracheophyta</taxon>
        <taxon>Spermatophyta</taxon>
        <taxon>Magnoliopsida</taxon>
        <taxon>Liliopsida</taxon>
        <taxon>Poales</taxon>
        <taxon>Poaceae</taxon>
        <taxon>BOP clade</taxon>
        <taxon>Pooideae</taxon>
        <taxon>Triticodae</taxon>
        <taxon>Triticeae</taxon>
        <taxon>Hordeinae</taxon>
        <taxon>Hordeum</taxon>
    </lineage>
</organism>
<dbReference type="InterPro" id="IPR001810">
    <property type="entry name" value="F-box_dom"/>
</dbReference>
<dbReference type="Pfam" id="PF08268">
    <property type="entry name" value="FBA_3"/>
    <property type="match status" value="1"/>
</dbReference>
<reference evidence="2" key="1">
    <citation type="journal article" date="2014" name="Funct. Integr. Genomics">
        <title>The barley Frost resistance-H2 locus.</title>
        <authorList>
            <person name="Pasquariello M."/>
            <person name="Barabaschi D."/>
            <person name="Himmelbach A."/>
            <person name="Steuernagel B."/>
            <person name="Ariyadasa R."/>
            <person name="Stein N."/>
            <person name="Gandolfi F."/>
            <person name="Tenedini E."/>
            <person name="Bernardis I."/>
            <person name="Tagliafico E."/>
            <person name="Pecchioni N."/>
            <person name="Francia E."/>
        </authorList>
    </citation>
    <scope>NUCLEOTIDE SEQUENCE</scope>
</reference>
<dbReference type="AlphaFoldDB" id="A0A023IND3"/>
<proteinExistence type="predicted"/>
<dbReference type="InterPro" id="IPR036047">
    <property type="entry name" value="F-box-like_dom_sf"/>
</dbReference>
<dbReference type="InterPro" id="IPR017451">
    <property type="entry name" value="F-box-assoc_interact_dom"/>
</dbReference>
<protein>
    <submittedName>
        <fullName evidence="2">Putative F-box protein</fullName>
    </submittedName>
</protein>
<accession>A0A023IND3</accession>
<dbReference type="NCBIfam" id="TIGR01640">
    <property type="entry name" value="F_box_assoc_1"/>
    <property type="match status" value="1"/>
</dbReference>
<dbReference type="SUPFAM" id="SSF81383">
    <property type="entry name" value="F-box domain"/>
    <property type="match status" value="1"/>
</dbReference>
<dbReference type="SMART" id="SM00256">
    <property type="entry name" value="FBOX"/>
    <property type="match status" value="1"/>
</dbReference>
<evidence type="ECO:0000313" key="2">
    <source>
        <dbReference type="EMBL" id="AGW47695.1"/>
    </source>
</evidence>
<dbReference type="PANTHER" id="PTHR31111">
    <property type="entry name" value="BNAA05G37150D PROTEIN-RELATED"/>
    <property type="match status" value="1"/>
</dbReference>
<sequence>MIFSTSTDVLAAVLRRLPTSDRRRARLVCRLWRDAVDERTTEMHSRAKALLWNTRTAVAYVVDDISCTSTGSCFREVLTGGTPWWDKAYSFAYHPTTGRYKVVHVPCVFKRAYDFAAVQVLTVGKHAAWREVRPSSGGARCNLKAGVVSVDGTTYWVTNGAAARVVALSLDDERIAGFALPSPALSAGPDSYHLAGVRGRLAVVVHEAFGGTTGVWVREEKTGTWTRRCGIWSQDLTRPHFVHGELVTTFHGPSLRGHRRKGTRQSSSPCDVTVGDKAQGTLLAKVKGGARHYRTFAYGFRFTTLILNWREQ</sequence>
<name>A0A023IND3_HORVV</name>
<dbReference type="PANTHER" id="PTHR31111:SF133">
    <property type="entry name" value="OS07G0196600 PROTEIN"/>
    <property type="match status" value="1"/>
</dbReference>
<feature type="domain" description="F-box" evidence="1">
    <location>
        <begin position="5"/>
        <end position="46"/>
    </location>
</feature>
<dbReference type="Gene3D" id="1.20.1280.50">
    <property type="match status" value="1"/>
</dbReference>
<dbReference type="Pfam" id="PF00646">
    <property type="entry name" value="F-box"/>
    <property type="match status" value="1"/>
</dbReference>
<dbReference type="InterPro" id="IPR013187">
    <property type="entry name" value="F-box-assoc_dom_typ3"/>
</dbReference>